<comment type="caution">
    <text evidence="2">The sequence shown here is derived from an EMBL/GenBank/DDBJ whole genome shotgun (WGS) entry which is preliminary data.</text>
</comment>
<dbReference type="EMBL" id="JBBPBK010000009">
    <property type="protein sequence ID" value="KAK9278637.1"/>
    <property type="molecule type" value="Genomic_DNA"/>
</dbReference>
<gene>
    <name evidence="2" type="ORF">L1049_028210</name>
</gene>
<dbReference type="PANTHER" id="PTHR34145:SF68">
    <property type="entry name" value="FBD DOMAIN-CONTAINING PROTEIN"/>
    <property type="match status" value="1"/>
</dbReference>
<dbReference type="Pfam" id="PF23622">
    <property type="entry name" value="LRR_At1g61320_AtMIF1"/>
    <property type="match status" value="1"/>
</dbReference>
<dbReference type="AlphaFoldDB" id="A0AAP0RIL5"/>
<dbReference type="InterPro" id="IPR053772">
    <property type="entry name" value="At1g61320/At1g61330-like"/>
</dbReference>
<dbReference type="Proteomes" id="UP001415857">
    <property type="component" value="Unassembled WGS sequence"/>
</dbReference>
<proteinExistence type="predicted"/>
<protein>
    <recommendedName>
        <fullName evidence="1">At1g61320/AtMIF1 LRR domain-containing protein</fullName>
    </recommendedName>
</protein>
<organism evidence="2 3">
    <name type="scientific">Liquidambar formosana</name>
    <name type="common">Formosan gum</name>
    <dbReference type="NCBI Taxonomy" id="63359"/>
    <lineage>
        <taxon>Eukaryota</taxon>
        <taxon>Viridiplantae</taxon>
        <taxon>Streptophyta</taxon>
        <taxon>Embryophyta</taxon>
        <taxon>Tracheophyta</taxon>
        <taxon>Spermatophyta</taxon>
        <taxon>Magnoliopsida</taxon>
        <taxon>eudicotyledons</taxon>
        <taxon>Gunneridae</taxon>
        <taxon>Pentapetalae</taxon>
        <taxon>Saxifragales</taxon>
        <taxon>Altingiaceae</taxon>
        <taxon>Liquidambar</taxon>
    </lineage>
</organism>
<reference evidence="2 3" key="1">
    <citation type="journal article" date="2024" name="Plant J.">
        <title>Genome sequences and population genomics reveal climatic adaptation and genomic divergence between two closely related sweetgum species.</title>
        <authorList>
            <person name="Xu W.Q."/>
            <person name="Ren C.Q."/>
            <person name="Zhang X.Y."/>
            <person name="Comes H.P."/>
            <person name="Liu X.H."/>
            <person name="Li Y.G."/>
            <person name="Kettle C.J."/>
            <person name="Jalonen R."/>
            <person name="Gaisberger H."/>
            <person name="Ma Y.Z."/>
            <person name="Qiu Y.X."/>
        </authorList>
    </citation>
    <scope>NUCLEOTIDE SEQUENCE [LARGE SCALE GENOMIC DNA]</scope>
    <source>
        <strain evidence="2">Hangzhou</strain>
    </source>
</reference>
<evidence type="ECO:0000313" key="2">
    <source>
        <dbReference type="EMBL" id="KAK9278637.1"/>
    </source>
</evidence>
<keyword evidence="3" id="KW-1185">Reference proteome</keyword>
<evidence type="ECO:0000259" key="1">
    <source>
        <dbReference type="Pfam" id="PF23622"/>
    </source>
</evidence>
<accession>A0AAP0RIL5</accession>
<evidence type="ECO:0000313" key="3">
    <source>
        <dbReference type="Proteomes" id="UP001415857"/>
    </source>
</evidence>
<feature type="domain" description="At1g61320/AtMIF1 LRR" evidence="1">
    <location>
        <begin position="24"/>
        <end position="126"/>
    </location>
</feature>
<dbReference type="PANTHER" id="PTHR34145">
    <property type="entry name" value="OS02G0105600 PROTEIN"/>
    <property type="match status" value="1"/>
</dbReference>
<name>A0AAP0RIL5_LIQFO</name>
<sequence length="165" mass="18694">MVFVFTFGWIIQLFSYIPKFPELSNLKQLELVLNGSSGRSLLECTSLLKASPSLYRFVLKFVELDESKQEKLKVKVRIAKCPHRCLKVVELVGFVGCRNDIELALYVLKNAVSLEKIIIDPRSVYATGMQWDCGDPRDPEVKLAARARAKQLETRLPPGVELVIL</sequence>
<dbReference type="InterPro" id="IPR055357">
    <property type="entry name" value="LRR_At1g61320_AtMIF1"/>
</dbReference>